<comment type="similarity">
    <text evidence="10">Belongs to the insect chemoreceptor superfamily. Heteromeric odorant receptor channel (TC 1.A.69) family.</text>
</comment>
<sequence length="390" mass="45274">MTLLSFFKDKFKWNEPLGITETTATLFGAFVNYAPSPGYRKFFRFFGWYIIFMFIIFNINVVLTIYFASDFFEESLEAVRLFVTAIHILAKLLTMRAMEKQYMELIEQIRRAWRTYEYSSGDMLNKTLAAANKGTVIVFVAIGNTIPINVIVAALKNLGNPPEIQFSMQCWVPPSLRTSFLAGSFYQLTPYFFPVMLYCMTISFLNSITLHVEALGLALAKEIRSQKEWRDEAARSLYIKHQEVVRIVGRVNDLMASNWGFEMMCATLQLTLVSYNALRTLKKNDVAFFNQANLMLVNFLVIYFIYGNGNRIIKMGEELHNSLYDTKWYTSTVKERKNVLFMMFRTSMPMEYRFKIAHFDLPSFAKLVNTVFSYITLLRSVDEPEEQGAF</sequence>
<feature type="transmembrane region" description="Helical" evidence="10">
    <location>
        <begin position="287"/>
        <end position="306"/>
    </location>
</feature>
<comment type="caution">
    <text evidence="10">Lacks conserved residue(s) required for the propagation of feature annotation.</text>
</comment>
<keyword evidence="13" id="KW-1185">Reference proteome</keyword>
<dbReference type="PANTHER" id="PTHR21137:SF35">
    <property type="entry name" value="ODORANT RECEPTOR 19A-RELATED"/>
    <property type="match status" value="1"/>
</dbReference>
<evidence type="ECO:0000256" key="4">
    <source>
        <dbReference type="ARBA" id="ARBA00022692"/>
    </source>
</evidence>
<feature type="transmembrane region" description="Helical" evidence="10">
    <location>
        <begin position="46"/>
        <end position="69"/>
    </location>
</feature>
<evidence type="ECO:0000256" key="8">
    <source>
        <dbReference type="ARBA" id="ARBA00023170"/>
    </source>
</evidence>
<protein>
    <recommendedName>
        <fullName evidence="10">Odorant receptor</fullName>
    </recommendedName>
</protein>
<gene>
    <name evidence="11" type="primary">OR16</name>
    <name evidence="12" type="ORF">GE061_016254</name>
</gene>
<dbReference type="GO" id="GO:0007165">
    <property type="term" value="P:signal transduction"/>
    <property type="evidence" value="ECO:0007669"/>
    <property type="project" value="UniProtKB-KW"/>
</dbReference>
<dbReference type="GO" id="GO:0005886">
    <property type="term" value="C:plasma membrane"/>
    <property type="evidence" value="ECO:0007669"/>
    <property type="project" value="UniProtKB-SubCell"/>
</dbReference>
<keyword evidence="3 10" id="KW-0716">Sensory transduction</keyword>
<keyword evidence="4 10" id="KW-0812">Transmembrane</keyword>
<keyword evidence="2" id="KW-1003">Cell membrane</keyword>
<dbReference type="Proteomes" id="UP000466442">
    <property type="component" value="Unassembled WGS sequence"/>
</dbReference>
<dbReference type="GO" id="GO:0005549">
    <property type="term" value="F:odorant binding"/>
    <property type="evidence" value="ECO:0007669"/>
    <property type="project" value="InterPro"/>
</dbReference>
<dbReference type="PANTHER" id="PTHR21137">
    <property type="entry name" value="ODORANT RECEPTOR"/>
    <property type="match status" value="1"/>
</dbReference>
<evidence type="ECO:0000256" key="3">
    <source>
        <dbReference type="ARBA" id="ARBA00022606"/>
    </source>
</evidence>
<organism evidence="11">
    <name type="scientific">Apolygus lucorum</name>
    <name type="common">Small green plant bug</name>
    <name type="synonym">Lygocoris lucorum</name>
    <dbReference type="NCBI Taxonomy" id="248454"/>
    <lineage>
        <taxon>Eukaryota</taxon>
        <taxon>Metazoa</taxon>
        <taxon>Ecdysozoa</taxon>
        <taxon>Arthropoda</taxon>
        <taxon>Hexapoda</taxon>
        <taxon>Insecta</taxon>
        <taxon>Pterygota</taxon>
        <taxon>Neoptera</taxon>
        <taxon>Paraneoptera</taxon>
        <taxon>Hemiptera</taxon>
        <taxon>Heteroptera</taxon>
        <taxon>Panheteroptera</taxon>
        <taxon>Cimicomorpha</taxon>
        <taxon>Miridae</taxon>
        <taxon>Mirini</taxon>
        <taxon>Apolygus</taxon>
    </lineage>
</organism>
<proteinExistence type="evidence at transcript level"/>
<evidence type="ECO:0000313" key="12">
    <source>
        <dbReference type="EMBL" id="KAF6207805.1"/>
    </source>
</evidence>
<dbReference type="EMBL" id="KU958195">
    <property type="protein sequence ID" value="AQM56024.1"/>
    <property type="molecule type" value="mRNA"/>
</dbReference>
<evidence type="ECO:0000256" key="10">
    <source>
        <dbReference type="RuleBase" id="RU351113"/>
    </source>
</evidence>
<dbReference type="Pfam" id="PF02949">
    <property type="entry name" value="7tm_6"/>
    <property type="match status" value="1"/>
</dbReference>
<dbReference type="GO" id="GO:0004984">
    <property type="term" value="F:olfactory receptor activity"/>
    <property type="evidence" value="ECO:0007669"/>
    <property type="project" value="InterPro"/>
</dbReference>
<evidence type="ECO:0000313" key="11">
    <source>
        <dbReference type="EMBL" id="AQM56024.1"/>
    </source>
</evidence>
<evidence type="ECO:0000256" key="1">
    <source>
        <dbReference type="ARBA" id="ARBA00004651"/>
    </source>
</evidence>
<dbReference type="OrthoDB" id="8185860at2759"/>
<evidence type="ECO:0000256" key="2">
    <source>
        <dbReference type="ARBA" id="ARBA00022475"/>
    </source>
</evidence>
<keyword evidence="8 10" id="KW-0675">Receptor</keyword>
<dbReference type="AlphaFoldDB" id="A0A1Q1NII8"/>
<feature type="transmembrane region" description="Helical" evidence="10">
    <location>
        <begin position="136"/>
        <end position="155"/>
    </location>
</feature>
<reference evidence="11" key="2">
    <citation type="submission" date="2016-03" db="EMBL/GenBank/DDBJ databases">
        <authorList>
            <person name="Ploux O."/>
        </authorList>
    </citation>
    <scope>NUCLEOTIDE SEQUENCE</scope>
</reference>
<evidence type="ECO:0000256" key="6">
    <source>
        <dbReference type="ARBA" id="ARBA00022989"/>
    </source>
</evidence>
<accession>A0A1Q1NII8</accession>
<dbReference type="InterPro" id="IPR004117">
    <property type="entry name" value="7tm6_olfct_rcpt"/>
</dbReference>
<evidence type="ECO:0000256" key="9">
    <source>
        <dbReference type="ARBA" id="ARBA00023224"/>
    </source>
</evidence>
<evidence type="ECO:0000256" key="5">
    <source>
        <dbReference type="ARBA" id="ARBA00022725"/>
    </source>
</evidence>
<dbReference type="EMBL" id="WIXP02000007">
    <property type="protein sequence ID" value="KAF6207805.1"/>
    <property type="molecule type" value="Genomic_DNA"/>
</dbReference>
<comment type="subcellular location">
    <subcellularLocation>
        <location evidence="1 10">Cell membrane</location>
        <topology evidence="1 10">Multi-pass membrane protein</topology>
    </subcellularLocation>
</comment>
<evidence type="ECO:0000313" key="13">
    <source>
        <dbReference type="Proteomes" id="UP000466442"/>
    </source>
</evidence>
<feature type="transmembrane region" description="Helical" evidence="10">
    <location>
        <begin position="195"/>
        <end position="220"/>
    </location>
</feature>
<name>A0A1Q1NII8_APOLU</name>
<keyword evidence="7 10" id="KW-0472">Membrane</keyword>
<reference evidence="12" key="3">
    <citation type="journal article" date="2021" name="Mol. Ecol. Resour.">
        <title>Apolygus lucorum genome provides insights into omnivorousness and mesophyll feeding.</title>
        <authorList>
            <person name="Liu Y."/>
            <person name="Liu H."/>
            <person name="Wang H."/>
            <person name="Huang T."/>
            <person name="Liu B."/>
            <person name="Yang B."/>
            <person name="Yin L."/>
            <person name="Li B."/>
            <person name="Zhang Y."/>
            <person name="Zhang S."/>
            <person name="Jiang F."/>
            <person name="Zhang X."/>
            <person name="Ren Y."/>
            <person name="Wang B."/>
            <person name="Wang S."/>
            <person name="Lu Y."/>
            <person name="Wu K."/>
            <person name="Fan W."/>
            <person name="Wang G."/>
        </authorList>
    </citation>
    <scope>NUCLEOTIDE SEQUENCE</scope>
    <source>
        <strain evidence="12">12Hb</strain>
    </source>
</reference>
<keyword evidence="9 10" id="KW-0807">Transducer</keyword>
<reference evidence="11" key="1">
    <citation type="journal article" date="2016" name="Sci. Rep.">
        <title>Identification and expression analysis of an olfactory receptor gene family in green plant bug Apolygus lucorum (Meyer-Dur).</title>
        <authorList>
            <person name="An X.K."/>
            <person name="Sun L."/>
            <person name="Liu H.W."/>
            <person name="Liu D.F."/>
            <person name="Ding Y.X."/>
            <person name="Li L.M."/>
            <person name="Zhang Y.J."/>
            <person name="Guo Y.Y."/>
        </authorList>
    </citation>
    <scope>NUCLEOTIDE SEQUENCE</scope>
</reference>
<keyword evidence="5 10" id="KW-0552">Olfaction</keyword>
<keyword evidence="6 10" id="KW-1133">Transmembrane helix</keyword>
<feature type="transmembrane region" description="Helical" evidence="10">
    <location>
        <begin position="75"/>
        <end position="93"/>
    </location>
</feature>
<evidence type="ECO:0000256" key="7">
    <source>
        <dbReference type="ARBA" id="ARBA00023136"/>
    </source>
</evidence>